<feature type="compositionally biased region" description="Basic and acidic residues" evidence="2">
    <location>
        <begin position="568"/>
        <end position="577"/>
    </location>
</feature>
<dbReference type="Proteomes" id="UP001652621">
    <property type="component" value="Unplaced"/>
</dbReference>
<feature type="region of interest" description="Disordered" evidence="2">
    <location>
        <begin position="549"/>
        <end position="586"/>
    </location>
</feature>
<dbReference type="VEuPathDB" id="VectorBase:MDOMA2_005825"/>
<gene>
    <name evidence="4" type="primary">LOC101888263</name>
</gene>
<evidence type="ECO:0000256" key="1">
    <source>
        <dbReference type="SAM" id="Coils"/>
    </source>
</evidence>
<accession>A0A9J7CX67</accession>
<dbReference type="OrthoDB" id="7447178at2759"/>
<keyword evidence="3" id="KW-1185">Reference proteome</keyword>
<sequence length="601" mass="70777">MLNKSKNSEQRVHPRAIRTHGLLGLPFLKQHMMSDERWSSKDLKDEFKAMAGCLEKHQLFKSIEKHHQLQHIARNLQNLRKQCRQGRQELQVVRKIKNRHTIRNLLQDNKEQQCLYQDMPIHEVVENIDQRTFVLRKEQDRLRDRKNKLERQLKELKLTASSLEDRIKFQDVFELNEEKLAKECEKKLANSQIRLRAIKTINTTYKKVLQVLHHDEMFYDPILQSLCDDIEDQRMFIEYILDVGKPALEKLRYLKEFSKEYNDKVRWETQTLIHEISSKHKMLQPGKPASVVRAKEDDATLLADARERYARTTYSMSKLEDELNKVSEVINGIKFATLCSTATEVFPRIKGQIEQNYKMKKEIVCDSLCQATLETKEKYCEVLQEVIKNNLSQAEIDRLDRIKDLNEQITNQDLAERATMQAMKRNNDLFVVLRVFLWNIHDMLRHVHKTSRPRRVQYPNSYLKLPLLKFENMAMTSIPPENMEDDISELFHIVRRKLAHLMTAFNQLSGTTKRRLSIAPTNLETHRENYMADIVAMFQQYEEVGDGDFLEKSRGQGNLNDADDVGDEGAKENDRSSKGIYSRQQMKAKSLHLVEENLKKD</sequence>
<reference evidence="4" key="1">
    <citation type="submission" date="2025-08" db="UniProtKB">
        <authorList>
            <consortium name="RefSeq"/>
        </authorList>
    </citation>
    <scope>IDENTIFICATION</scope>
    <source>
        <strain evidence="4">Aabys</strain>
        <tissue evidence="4">Whole body</tissue>
    </source>
</reference>
<proteinExistence type="predicted"/>
<evidence type="ECO:0000313" key="3">
    <source>
        <dbReference type="Proteomes" id="UP001652621"/>
    </source>
</evidence>
<organism evidence="3 4">
    <name type="scientific">Musca domestica</name>
    <name type="common">House fly</name>
    <dbReference type="NCBI Taxonomy" id="7370"/>
    <lineage>
        <taxon>Eukaryota</taxon>
        <taxon>Metazoa</taxon>
        <taxon>Ecdysozoa</taxon>
        <taxon>Arthropoda</taxon>
        <taxon>Hexapoda</taxon>
        <taxon>Insecta</taxon>
        <taxon>Pterygota</taxon>
        <taxon>Neoptera</taxon>
        <taxon>Endopterygota</taxon>
        <taxon>Diptera</taxon>
        <taxon>Brachycera</taxon>
        <taxon>Muscomorpha</taxon>
        <taxon>Muscoidea</taxon>
        <taxon>Muscidae</taxon>
        <taxon>Musca</taxon>
    </lineage>
</organism>
<evidence type="ECO:0000256" key="2">
    <source>
        <dbReference type="SAM" id="MobiDB-lite"/>
    </source>
</evidence>
<dbReference type="PANTHER" id="PTHR46518:SF1">
    <property type="entry name" value="OUTER DYNEIN ARM-DOCKING COMPLEX SUBUNIT 3"/>
    <property type="match status" value="1"/>
</dbReference>
<keyword evidence="1" id="KW-0175">Coiled coil</keyword>
<evidence type="ECO:0000313" key="4">
    <source>
        <dbReference type="RefSeq" id="XP_005187106.3"/>
    </source>
</evidence>
<feature type="coiled-coil region" evidence="1">
    <location>
        <begin position="135"/>
        <end position="166"/>
    </location>
</feature>
<dbReference type="GeneID" id="101888263"/>
<dbReference type="VEuPathDB" id="VectorBase:MDOA000161"/>
<feature type="coiled-coil region" evidence="1">
    <location>
        <begin position="69"/>
        <end position="96"/>
    </location>
</feature>
<protein>
    <submittedName>
        <fullName evidence="4">Uncharacterized protein LOC101888263</fullName>
    </submittedName>
</protein>
<dbReference type="RefSeq" id="XP_005187106.3">
    <property type="nucleotide sequence ID" value="XM_005187049.4"/>
</dbReference>
<dbReference type="InterPro" id="IPR033192">
    <property type="entry name" value="ODAD3"/>
</dbReference>
<dbReference type="PANTHER" id="PTHR46518">
    <property type="entry name" value="COILED-COIL DOMAIN-CONTAINING PROTEIN 151"/>
    <property type="match status" value="1"/>
</dbReference>
<dbReference type="eggNOG" id="ENOG502S2E2">
    <property type="taxonomic scope" value="Eukaryota"/>
</dbReference>
<name>A0A9J7CX67_MUSDO</name>